<keyword evidence="5" id="KW-0812">Transmembrane</keyword>
<evidence type="ECO:0000256" key="6">
    <source>
        <dbReference type="ARBA" id="ARBA00022824"/>
    </source>
</evidence>
<keyword evidence="8" id="KW-0472">Membrane</keyword>
<reference evidence="9 10" key="1">
    <citation type="journal article" date="2015" name="Parasit. Vectors">
        <title>Draft genome of the scabies mite.</title>
        <authorList>
            <person name="Rider S.D.Jr."/>
            <person name="Morgan M.S."/>
            <person name="Arlian L.G."/>
        </authorList>
    </citation>
    <scope>NUCLEOTIDE SEQUENCE [LARGE SCALE GENOMIC DNA]</scope>
    <source>
        <strain evidence="9">Arlian Lab</strain>
    </source>
</reference>
<keyword evidence="7" id="KW-1133">Transmembrane helix</keyword>
<evidence type="ECO:0000256" key="7">
    <source>
        <dbReference type="ARBA" id="ARBA00022989"/>
    </source>
</evidence>
<dbReference type="Gene3D" id="3.40.50.2000">
    <property type="entry name" value="Glycogen Phosphorylase B"/>
    <property type="match status" value="1"/>
</dbReference>
<comment type="subcellular location">
    <subcellularLocation>
        <location evidence="1">Endoplasmic reticulum membrane</location>
        <topology evidence="1">Single-pass membrane protein</topology>
    </subcellularLocation>
</comment>
<dbReference type="EMBL" id="JXLN01011833">
    <property type="protein sequence ID" value="KPM07726.1"/>
    <property type="molecule type" value="Genomic_DNA"/>
</dbReference>
<evidence type="ECO:0000256" key="1">
    <source>
        <dbReference type="ARBA" id="ARBA00004389"/>
    </source>
</evidence>
<dbReference type="VEuPathDB" id="VectorBase:SSCA009843"/>
<dbReference type="PANTHER" id="PTHR13036">
    <property type="entry name" value="BETA1,4 MANNOSYLTRANSFERASE"/>
    <property type="match status" value="1"/>
</dbReference>
<dbReference type="OrthoDB" id="614844at2759"/>
<organism evidence="9 10">
    <name type="scientific">Sarcoptes scabiei</name>
    <name type="common">Itch mite</name>
    <name type="synonym">Acarus scabiei</name>
    <dbReference type="NCBI Taxonomy" id="52283"/>
    <lineage>
        <taxon>Eukaryota</taxon>
        <taxon>Metazoa</taxon>
        <taxon>Ecdysozoa</taxon>
        <taxon>Arthropoda</taxon>
        <taxon>Chelicerata</taxon>
        <taxon>Arachnida</taxon>
        <taxon>Acari</taxon>
        <taxon>Acariformes</taxon>
        <taxon>Sarcoptiformes</taxon>
        <taxon>Astigmata</taxon>
        <taxon>Psoroptidia</taxon>
        <taxon>Sarcoptoidea</taxon>
        <taxon>Sarcoptidae</taxon>
        <taxon>Sarcoptinae</taxon>
        <taxon>Sarcoptes</taxon>
    </lineage>
</organism>
<dbReference type="PANTHER" id="PTHR13036:SF0">
    <property type="entry name" value="CHITOBIOSYLDIPHOSPHODOLICHOL BETA-MANNOSYLTRANSFERASE"/>
    <property type="match status" value="1"/>
</dbReference>
<dbReference type="Pfam" id="PF13692">
    <property type="entry name" value="Glyco_trans_1_4"/>
    <property type="match status" value="1"/>
</dbReference>
<keyword evidence="6" id="KW-0256">Endoplasmic reticulum</keyword>
<evidence type="ECO:0000256" key="4">
    <source>
        <dbReference type="ARBA" id="ARBA00022679"/>
    </source>
</evidence>
<dbReference type="AlphaFoldDB" id="A0A132A9Q5"/>
<evidence type="ECO:0000313" key="10">
    <source>
        <dbReference type="Proteomes" id="UP000616769"/>
    </source>
</evidence>
<protein>
    <submittedName>
        <fullName evidence="9">Chitobiosyldiphosphodolichol beta-mannosyltransferase-like protein</fullName>
    </submittedName>
</protein>
<name>A0A132A9Q5_SARSC</name>
<keyword evidence="3" id="KW-0328">Glycosyltransferase</keyword>
<comment type="caution">
    <text evidence="9">The sequence shown here is derived from an EMBL/GenBank/DDBJ whole genome shotgun (WGS) entry which is preliminary data.</text>
</comment>
<evidence type="ECO:0000256" key="2">
    <source>
        <dbReference type="ARBA" id="ARBA00004922"/>
    </source>
</evidence>
<evidence type="ECO:0000256" key="3">
    <source>
        <dbReference type="ARBA" id="ARBA00022676"/>
    </source>
</evidence>
<dbReference type="SUPFAM" id="SSF53756">
    <property type="entry name" value="UDP-Glycosyltransferase/glycogen phosphorylase"/>
    <property type="match status" value="1"/>
</dbReference>
<evidence type="ECO:0000313" key="9">
    <source>
        <dbReference type="EMBL" id="KPM07726.1"/>
    </source>
</evidence>
<evidence type="ECO:0000256" key="8">
    <source>
        <dbReference type="ARBA" id="ARBA00023136"/>
    </source>
</evidence>
<proteinExistence type="predicted"/>
<evidence type="ECO:0000256" key="5">
    <source>
        <dbReference type="ARBA" id="ARBA00022692"/>
    </source>
</evidence>
<dbReference type="Proteomes" id="UP000616769">
    <property type="component" value="Unassembled WGS sequence"/>
</dbReference>
<dbReference type="GO" id="GO:0005789">
    <property type="term" value="C:endoplasmic reticulum membrane"/>
    <property type="evidence" value="ECO:0007669"/>
    <property type="project" value="UniProtKB-SubCell"/>
</dbReference>
<gene>
    <name evidence="9" type="ORF">QR98_0062250</name>
</gene>
<dbReference type="InterPro" id="IPR026051">
    <property type="entry name" value="ALG1-like"/>
</dbReference>
<dbReference type="GO" id="GO:0000030">
    <property type="term" value="F:mannosyltransferase activity"/>
    <property type="evidence" value="ECO:0007669"/>
    <property type="project" value="InterPro"/>
</dbReference>
<keyword evidence="4" id="KW-0808">Transferase</keyword>
<accession>A0A132A9Q5</accession>
<comment type="pathway">
    <text evidence="2">Protein modification; protein glycosylation.</text>
</comment>
<sequence length="404" mass="47490">MDSSDSKRVCVCVLGDIGHSPRMQYHSLSLARAGFLVDIVANLESQPHETLRSNTRIQIHKMASFKNPPSVPSLPIVWLVCRLRHCKFIIDWHNYGFTLMAIQMSTSEHFLVRFYRKIEFYFGQKSDFNFCVSKSMQENLKKKVKLDAIVLYDRPFSIFKPIESIEAKHLLFKKLQNDYFDIECEDVTLFTRYSRDSDEYCLRLDRPIILISSTSWTADEDFQLLLDALYEFDQKHIEKIIRNQNQIKLVCFITGKGPMKSYYMEKIQNDYEFKHTRFVFPWLTAEDYPKLLASADLGICLHKSSSGFDLPMKILDMFGSCLPVCAFNYPSISELVVENFNGCLFQEPSGLIQCLVSLLEDFPQCSHLNRMRKNLYDNFQTNFRNQWHHNWMEKAFHIFNEESH</sequence>